<comment type="subcellular location">
    <subcellularLocation>
        <location evidence="1">Membrane</location>
        <topology evidence="1">Multi-pass membrane protein</topology>
    </subcellularLocation>
</comment>
<evidence type="ECO:0000313" key="9">
    <source>
        <dbReference type="EMBL" id="EFN70630.1"/>
    </source>
</evidence>
<evidence type="ECO:0000313" key="10">
    <source>
        <dbReference type="Proteomes" id="UP000000311"/>
    </source>
</evidence>
<evidence type="ECO:0000256" key="4">
    <source>
        <dbReference type="ARBA" id="ARBA00022725"/>
    </source>
</evidence>
<evidence type="ECO:0000256" key="3">
    <source>
        <dbReference type="ARBA" id="ARBA00022692"/>
    </source>
</evidence>
<accession>E2A7D3</accession>
<keyword evidence="4" id="KW-0552">Olfaction</keyword>
<proteinExistence type="predicted"/>
<dbReference type="GO" id="GO:0016020">
    <property type="term" value="C:membrane"/>
    <property type="evidence" value="ECO:0007669"/>
    <property type="project" value="UniProtKB-SubCell"/>
</dbReference>
<dbReference type="Proteomes" id="UP000000311">
    <property type="component" value="Unassembled WGS sequence"/>
</dbReference>
<feature type="non-terminal residue" evidence="9">
    <location>
        <position position="50"/>
    </location>
</feature>
<evidence type="ECO:0000256" key="8">
    <source>
        <dbReference type="ARBA" id="ARBA00023224"/>
    </source>
</evidence>
<dbReference type="InParanoid" id="E2A7D3"/>
<dbReference type="GO" id="GO:0007165">
    <property type="term" value="P:signal transduction"/>
    <property type="evidence" value="ECO:0007669"/>
    <property type="project" value="UniProtKB-KW"/>
</dbReference>
<feature type="non-terminal residue" evidence="9">
    <location>
        <position position="1"/>
    </location>
</feature>
<evidence type="ECO:0000256" key="1">
    <source>
        <dbReference type="ARBA" id="ARBA00004141"/>
    </source>
</evidence>
<evidence type="ECO:0000256" key="6">
    <source>
        <dbReference type="ARBA" id="ARBA00023136"/>
    </source>
</evidence>
<keyword evidence="6" id="KW-0472">Membrane</keyword>
<gene>
    <name evidence="9" type="ORF">EAG_03819</name>
</gene>
<evidence type="ECO:0000256" key="7">
    <source>
        <dbReference type="ARBA" id="ARBA00023170"/>
    </source>
</evidence>
<dbReference type="EMBL" id="GL437329">
    <property type="protein sequence ID" value="EFN70630.1"/>
    <property type="molecule type" value="Genomic_DNA"/>
</dbReference>
<evidence type="ECO:0000256" key="2">
    <source>
        <dbReference type="ARBA" id="ARBA00022606"/>
    </source>
</evidence>
<keyword evidence="7" id="KW-0675">Receptor</keyword>
<protein>
    <submittedName>
        <fullName evidence="9">Uncharacterized protein</fullName>
    </submittedName>
</protein>
<dbReference type="GO" id="GO:0005549">
    <property type="term" value="F:odorant binding"/>
    <property type="evidence" value="ECO:0007669"/>
    <property type="project" value="InterPro"/>
</dbReference>
<keyword evidence="10" id="KW-1185">Reference proteome</keyword>
<dbReference type="InterPro" id="IPR004117">
    <property type="entry name" value="7tm6_olfct_rcpt"/>
</dbReference>
<reference evidence="9 10" key="1">
    <citation type="journal article" date="2010" name="Science">
        <title>Genomic comparison of the ants Camponotus floridanus and Harpegnathos saltator.</title>
        <authorList>
            <person name="Bonasio R."/>
            <person name="Zhang G."/>
            <person name="Ye C."/>
            <person name="Mutti N.S."/>
            <person name="Fang X."/>
            <person name="Qin N."/>
            <person name="Donahue G."/>
            <person name="Yang P."/>
            <person name="Li Q."/>
            <person name="Li C."/>
            <person name="Zhang P."/>
            <person name="Huang Z."/>
            <person name="Berger S.L."/>
            <person name="Reinberg D."/>
            <person name="Wang J."/>
            <person name="Liebig J."/>
        </authorList>
    </citation>
    <scope>NUCLEOTIDE SEQUENCE [LARGE SCALE GENOMIC DNA]</scope>
    <source>
        <strain evidence="10">C129</strain>
    </source>
</reference>
<organism evidence="10">
    <name type="scientific">Camponotus floridanus</name>
    <name type="common">Florida carpenter ant</name>
    <dbReference type="NCBI Taxonomy" id="104421"/>
    <lineage>
        <taxon>Eukaryota</taxon>
        <taxon>Metazoa</taxon>
        <taxon>Ecdysozoa</taxon>
        <taxon>Arthropoda</taxon>
        <taxon>Hexapoda</taxon>
        <taxon>Insecta</taxon>
        <taxon>Pterygota</taxon>
        <taxon>Neoptera</taxon>
        <taxon>Endopterygota</taxon>
        <taxon>Hymenoptera</taxon>
        <taxon>Apocrita</taxon>
        <taxon>Aculeata</taxon>
        <taxon>Formicoidea</taxon>
        <taxon>Formicidae</taxon>
        <taxon>Formicinae</taxon>
        <taxon>Camponotus</taxon>
    </lineage>
</organism>
<keyword evidence="3" id="KW-0812">Transmembrane</keyword>
<dbReference type="GO" id="GO:0004984">
    <property type="term" value="F:olfactory receptor activity"/>
    <property type="evidence" value="ECO:0007669"/>
    <property type="project" value="InterPro"/>
</dbReference>
<name>E2A7D3_CAMFO</name>
<dbReference type="Pfam" id="PF02949">
    <property type="entry name" value="7tm_6"/>
    <property type="match status" value="1"/>
</dbReference>
<keyword evidence="5" id="KW-1133">Transmembrane helix</keyword>
<keyword evidence="8" id="KW-0807">Transducer</keyword>
<sequence>IHQAAYEFECYNLIPKEVKTCILIMIRANKPLYITGGKMFPITMSMFCSV</sequence>
<evidence type="ECO:0000256" key="5">
    <source>
        <dbReference type="ARBA" id="ARBA00022989"/>
    </source>
</evidence>
<dbReference type="AlphaFoldDB" id="E2A7D3"/>
<keyword evidence="2" id="KW-0716">Sensory transduction</keyword>